<name>A0A3E1NGX5_9BACT</name>
<dbReference type="RefSeq" id="WP_116848446.1">
    <property type="nucleotide sequence ID" value="NZ_QTJU01000006.1"/>
</dbReference>
<comment type="caution">
    <text evidence="2">The sequence shown here is derived from an EMBL/GenBank/DDBJ whole genome shotgun (WGS) entry which is preliminary data.</text>
</comment>
<accession>A0A3E1NGX5</accession>
<organism evidence="2 3">
    <name type="scientific">Deminuibacter soli</name>
    <dbReference type="NCBI Taxonomy" id="2291815"/>
    <lineage>
        <taxon>Bacteria</taxon>
        <taxon>Pseudomonadati</taxon>
        <taxon>Bacteroidota</taxon>
        <taxon>Chitinophagia</taxon>
        <taxon>Chitinophagales</taxon>
        <taxon>Chitinophagaceae</taxon>
        <taxon>Deminuibacter</taxon>
    </lineage>
</organism>
<reference evidence="2 3" key="1">
    <citation type="submission" date="2018-08" db="EMBL/GenBank/DDBJ databases">
        <title>Chitinophagaceae sp. K23C18032701, a novel bacterium isolated from forest soil.</title>
        <authorList>
            <person name="Wang C."/>
        </authorList>
    </citation>
    <scope>NUCLEOTIDE SEQUENCE [LARGE SCALE GENOMIC DNA]</scope>
    <source>
        <strain evidence="2 3">K23C18032701</strain>
    </source>
</reference>
<protein>
    <submittedName>
        <fullName evidence="2">DUF262 domain-containing protein</fullName>
    </submittedName>
</protein>
<dbReference type="EMBL" id="QTJU01000006">
    <property type="protein sequence ID" value="RFM27142.1"/>
    <property type="molecule type" value="Genomic_DNA"/>
</dbReference>
<dbReference type="Proteomes" id="UP000261284">
    <property type="component" value="Unassembled WGS sequence"/>
</dbReference>
<dbReference type="AlphaFoldDB" id="A0A3E1NGX5"/>
<evidence type="ECO:0000259" key="1">
    <source>
        <dbReference type="Pfam" id="PF03235"/>
    </source>
</evidence>
<dbReference type="PANTHER" id="PTHR35149:SF2">
    <property type="entry name" value="DUF262 DOMAIN-CONTAINING PROTEIN"/>
    <property type="match status" value="1"/>
</dbReference>
<evidence type="ECO:0000313" key="2">
    <source>
        <dbReference type="EMBL" id="RFM27142.1"/>
    </source>
</evidence>
<proteinExistence type="predicted"/>
<sequence length="161" mass="18627">MSISKSQTEKIGSIFNGNRFVIPAYQRKYSWTNTECKDLWQDIEESVNDRMNHFLGTLSFKENKVIGLTTDTVYEIIDGQQRITTLFILLKVLIDKLDDFATREGLQRAFIGSKDNLKLKPLGVDGDFLANLLFEYDSIKADKIYVRSHKYMYSAMTLCIF</sequence>
<gene>
    <name evidence="2" type="ORF">DXN05_16920</name>
</gene>
<dbReference type="OrthoDB" id="9798761at2"/>
<feature type="domain" description="GmrSD restriction endonucleases N-terminal" evidence="1">
    <location>
        <begin position="11"/>
        <end position="144"/>
    </location>
</feature>
<evidence type="ECO:0000313" key="3">
    <source>
        <dbReference type="Proteomes" id="UP000261284"/>
    </source>
</evidence>
<dbReference type="Pfam" id="PF03235">
    <property type="entry name" value="GmrSD_N"/>
    <property type="match status" value="1"/>
</dbReference>
<dbReference type="InterPro" id="IPR004919">
    <property type="entry name" value="GmrSD_N"/>
</dbReference>
<keyword evidence="3" id="KW-1185">Reference proteome</keyword>
<dbReference type="PANTHER" id="PTHR35149">
    <property type="entry name" value="SLL5132 PROTEIN"/>
    <property type="match status" value="1"/>
</dbReference>